<evidence type="ECO:0000256" key="1">
    <source>
        <dbReference type="SAM" id="MobiDB-lite"/>
    </source>
</evidence>
<keyword evidence="4" id="KW-1185">Reference proteome</keyword>
<gene>
    <name evidence="3" type="ORF">BZG36_05314</name>
</gene>
<protein>
    <submittedName>
        <fullName evidence="3">Uncharacterized protein</fullName>
    </submittedName>
</protein>
<reference evidence="3 4" key="1">
    <citation type="journal article" date="2017" name="Mycologia">
        <title>Bifiguratus adelaidae, gen. et sp. nov., a new member of Mucoromycotina in endophytic and soil-dwelling habitats.</title>
        <authorList>
            <person name="Torres-Cruz T.J."/>
            <person name="Billingsley Tobias T.L."/>
            <person name="Almatruk M."/>
            <person name="Hesse C."/>
            <person name="Kuske C.R."/>
            <person name="Desiro A."/>
            <person name="Benucci G.M."/>
            <person name="Bonito G."/>
            <person name="Stajich J.E."/>
            <person name="Dunlap C."/>
            <person name="Arnold A.E."/>
            <person name="Porras-Alfaro A."/>
        </authorList>
    </citation>
    <scope>NUCLEOTIDE SEQUENCE [LARGE SCALE GENOMIC DNA]</scope>
    <source>
        <strain evidence="3 4">AZ0501</strain>
    </source>
</reference>
<sequence length="190" mass="19912">MKLSIAMITALVAASSIGAAPSRPADPWEDDGVAVALALSGIGIIAGTAAMDPACDENGASGKRCLAALDIAVAGRILTSHRQTPRKRHHQTQSSDLSTSNLSKRRTHIDTVGGPSGETPEYEWSFDYTSNSAATGGASADTLDNDFLNDLGNENEASGVTISNSTGNISTDSLSCYFYYKDWSCEQTNC</sequence>
<dbReference type="Proteomes" id="UP000242875">
    <property type="component" value="Unassembled WGS sequence"/>
</dbReference>
<comment type="caution">
    <text evidence="3">The sequence shown here is derived from an EMBL/GenBank/DDBJ whole genome shotgun (WGS) entry which is preliminary data.</text>
</comment>
<dbReference type="AlphaFoldDB" id="A0A261XTR8"/>
<organism evidence="3 4">
    <name type="scientific">Bifiguratus adelaidae</name>
    <dbReference type="NCBI Taxonomy" id="1938954"/>
    <lineage>
        <taxon>Eukaryota</taxon>
        <taxon>Fungi</taxon>
        <taxon>Fungi incertae sedis</taxon>
        <taxon>Mucoromycota</taxon>
        <taxon>Mucoromycotina</taxon>
        <taxon>Endogonomycetes</taxon>
        <taxon>Endogonales</taxon>
        <taxon>Endogonales incertae sedis</taxon>
        <taxon>Bifiguratus</taxon>
    </lineage>
</organism>
<evidence type="ECO:0000313" key="3">
    <source>
        <dbReference type="EMBL" id="OZJ01713.1"/>
    </source>
</evidence>
<feature type="chain" id="PRO_5012175913" evidence="2">
    <location>
        <begin position="20"/>
        <end position="190"/>
    </location>
</feature>
<proteinExistence type="predicted"/>
<dbReference type="EMBL" id="MVBO01000257">
    <property type="protein sequence ID" value="OZJ01713.1"/>
    <property type="molecule type" value="Genomic_DNA"/>
</dbReference>
<feature type="compositionally biased region" description="Polar residues" evidence="1">
    <location>
        <begin position="92"/>
        <end position="102"/>
    </location>
</feature>
<evidence type="ECO:0000313" key="4">
    <source>
        <dbReference type="Proteomes" id="UP000242875"/>
    </source>
</evidence>
<feature type="signal peptide" evidence="2">
    <location>
        <begin position="1"/>
        <end position="19"/>
    </location>
</feature>
<name>A0A261XTR8_9FUNG</name>
<keyword evidence="2" id="KW-0732">Signal</keyword>
<evidence type="ECO:0000256" key="2">
    <source>
        <dbReference type="SAM" id="SignalP"/>
    </source>
</evidence>
<accession>A0A261XTR8</accession>
<feature type="region of interest" description="Disordered" evidence="1">
    <location>
        <begin position="80"/>
        <end position="121"/>
    </location>
</feature>